<evidence type="ECO:0000313" key="2">
    <source>
        <dbReference type="EMBL" id="MEB3023421.1"/>
    </source>
</evidence>
<keyword evidence="3" id="KW-1185">Reference proteome</keyword>
<comment type="caution">
    <text evidence="2">The sequence shown here is derived from an EMBL/GenBank/DDBJ whole genome shotgun (WGS) entry which is preliminary data.</text>
</comment>
<protein>
    <recommendedName>
        <fullName evidence="4">Antitoxin</fullName>
    </recommendedName>
</protein>
<feature type="region of interest" description="Disordered" evidence="1">
    <location>
        <begin position="1"/>
        <end position="22"/>
    </location>
</feature>
<dbReference type="RefSeq" id="WP_329780420.1">
    <property type="nucleotide sequence ID" value="NZ_JAYJJR010000016.1"/>
</dbReference>
<proteinExistence type="predicted"/>
<dbReference type="EMBL" id="JAYJJR010000016">
    <property type="protein sequence ID" value="MEB3023421.1"/>
    <property type="molecule type" value="Genomic_DNA"/>
</dbReference>
<evidence type="ECO:0000256" key="1">
    <source>
        <dbReference type="SAM" id="MobiDB-lite"/>
    </source>
</evidence>
<gene>
    <name evidence="2" type="ORF">K6T79_20565</name>
</gene>
<reference evidence="2 3" key="1">
    <citation type="submission" date="2023-12" db="EMBL/GenBank/DDBJ databases">
        <title>Description of new species of Mycobacterium terrae complex isolated from sewage at the Sao Paulo Zoological Park Foundation in Brazil.</title>
        <authorList>
            <person name="Romagnoli C.L."/>
            <person name="Conceicao E.C."/>
            <person name="Machado E."/>
            <person name="Barreto L.B.P.F."/>
            <person name="Sharma A."/>
            <person name="Silva N.M."/>
            <person name="Marques L.E."/>
            <person name="Juliana M.A."/>
            <person name="Lourenco M.C.S."/>
            <person name="Digiampietri L.A."/>
            <person name="Suffys P.N."/>
            <person name="Viana-Niero C."/>
        </authorList>
    </citation>
    <scope>NUCLEOTIDE SEQUENCE [LARGE SCALE GENOMIC DNA]</scope>
    <source>
        <strain evidence="2 3">MYC098</strain>
    </source>
</reference>
<sequence>MTDDEAEELGRQAHREGRGNFPLAAPRIHAEVEHAQVGEKTNLLQAFNRGWQAENAAHDIRVQHPTDTPGGQDE</sequence>
<evidence type="ECO:0000313" key="3">
    <source>
        <dbReference type="Proteomes" id="UP001299596"/>
    </source>
</evidence>
<accession>A0ABU5XMB9</accession>
<feature type="compositionally biased region" description="Basic and acidic residues" evidence="1">
    <location>
        <begin position="8"/>
        <end position="18"/>
    </location>
</feature>
<dbReference type="Proteomes" id="UP001299596">
    <property type="component" value="Unassembled WGS sequence"/>
</dbReference>
<organism evidence="2 3">
    <name type="scientific">[Mycobacterium] crassicus</name>
    <dbReference type="NCBI Taxonomy" id="2872309"/>
    <lineage>
        <taxon>Bacteria</taxon>
        <taxon>Bacillati</taxon>
        <taxon>Actinomycetota</taxon>
        <taxon>Actinomycetes</taxon>
        <taxon>Mycobacteriales</taxon>
        <taxon>Mycobacteriaceae</taxon>
        <taxon>Mycolicibacter</taxon>
    </lineage>
</organism>
<feature type="region of interest" description="Disordered" evidence="1">
    <location>
        <begin position="55"/>
        <end position="74"/>
    </location>
</feature>
<name>A0ABU5XMB9_9MYCO</name>
<evidence type="ECO:0008006" key="4">
    <source>
        <dbReference type="Google" id="ProtNLM"/>
    </source>
</evidence>